<sequence length="131" mass="15328">MWRPYEEVRKHPPDFRVKYKFYSETENGRKMPPSQGYRSDFSYDDDDMEKIDLFAIHPEFEDENGNVILVRDSPVPLEGTARMWILFPEMRKLVHSARIKPGIIGYFMEGPRKVAIAEVIEIVGLHTNPLS</sequence>
<reference evidence="1 4" key="3">
    <citation type="submission" date="2019-06" db="EMBL/GenBank/DDBJ databases">
        <title>Whole genome shotgun sequence of Brevibacillus reuszeri NBRC 15719.</title>
        <authorList>
            <person name="Hosoyama A."/>
            <person name="Uohara A."/>
            <person name="Ohji S."/>
            <person name="Ichikawa N."/>
        </authorList>
    </citation>
    <scope>NUCLEOTIDE SEQUENCE [LARGE SCALE GENOMIC DNA]</scope>
    <source>
        <strain evidence="1 4">NBRC 15719</strain>
    </source>
</reference>
<protein>
    <submittedName>
        <fullName evidence="2">Integrin</fullName>
    </submittedName>
</protein>
<dbReference type="Proteomes" id="UP000319578">
    <property type="component" value="Unassembled WGS sequence"/>
</dbReference>
<comment type="caution">
    <text evidence="2">The sequence shown here is derived from an EMBL/GenBank/DDBJ whole genome shotgun (WGS) entry which is preliminary data.</text>
</comment>
<evidence type="ECO:0000313" key="1">
    <source>
        <dbReference type="EMBL" id="GED72844.1"/>
    </source>
</evidence>
<dbReference type="RefSeq" id="WP_049738078.1">
    <property type="nucleotide sequence ID" value="NZ_BJON01000035.1"/>
</dbReference>
<dbReference type="EMBL" id="BJON01000035">
    <property type="protein sequence ID" value="GED72844.1"/>
    <property type="molecule type" value="Genomic_DNA"/>
</dbReference>
<name>A0A0K9YZK6_9BACL</name>
<accession>A0A0K9YZK6</accession>
<evidence type="ECO:0000313" key="3">
    <source>
        <dbReference type="Proteomes" id="UP000036834"/>
    </source>
</evidence>
<dbReference type="GO" id="GO:0007229">
    <property type="term" value="P:integrin-mediated signaling pathway"/>
    <property type="evidence" value="ECO:0007669"/>
    <property type="project" value="UniProtKB-KW"/>
</dbReference>
<gene>
    <name evidence="2" type="ORF">ADS79_09155</name>
    <name evidence="1" type="ORF">BRE01_65460</name>
</gene>
<keyword evidence="2" id="KW-0401">Integrin</keyword>
<dbReference type="PATRIC" id="fig|54915.3.peg.7306"/>
<reference evidence="3" key="1">
    <citation type="submission" date="2015-07" db="EMBL/GenBank/DDBJ databases">
        <title>Genome sequencing project for genomic taxonomy and phylogenomics of Bacillus-like bacteria.</title>
        <authorList>
            <person name="Liu B."/>
            <person name="Wang J."/>
            <person name="Zhu Y."/>
            <person name="Liu G."/>
            <person name="Chen Q."/>
            <person name="Chen Z."/>
            <person name="Lan J."/>
            <person name="Che J."/>
            <person name="Ge C."/>
            <person name="Shi H."/>
            <person name="Pan Z."/>
            <person name="Liu X."/>
        </authorList>
    </citation>
    <scope>NUCLEOTIDE SEQUENCE [LARGE SCALE GENOMIC DNA]</scope>
    <source>
        <strain evidence="3">DSM 9887</strain>
    </source>
</reference>
<dbReference type="OrthoDB" id="8905724at2"/>
<reference evidence="2" key="2">
    <citation type="submission" date="2015-07" db="EMBL/GenBank/DDBJ databases">
        <title>MeaNS - Measles Nucleotide Surveillance Program.</title>
        <authorList>
            <person name="Tran T."/>
            <person name="Druce J."/>
        </authorList>
    </citation>
    <scope>NUCLEOTIDE SEQUENCE</scope>
    <source>
        <strain evidence="2">DSM 9887</strain>
    </source>
</reference>
<proteinExistence type="predicted"/>
<dbReference type="EMBL" id="LGIQ01000005">
    <property type="protein sequence ID" value="KNB74062.1"/>
    <property type="molecule type" value="Genomic_DNA"/>
</dbReference>
<evidence type="ECO:0000313" key="4">
    <source>
        <dbReference type="Proteomes" id="UP000319578"/>
    </source>
</evidence>
<keyword evidence="4" id="KW-1185">Reference proteome</keyword>
<dbReference type="AlphaFoldDB" id="A0A0K9YZK6"/>
<evidence type="ECO:0000313" key="2">
    <source>
        <dbReference type="EMBL" id="KNB74062.1"/>
    </source>
</evidence>
<organism evidence="2 3">
    <name type="scientific">Brevibacillus reuszeri</name>
    <dbReference type="NCBI Taxonomy" id="54915"/>
    <lineage>
        <taxon>Bacteria</taxon>
        <taxon>Bacillati</taxon>
        <taxon>Bacillota</taxon>
        <taxon>Bacilli</taxon>
        <taxon>Bacillales</taxon>
        <taxon>Paenibacillaceae</taxon>
        <taxon>Brevibacillus</taxon>
    </lineage>
</organism>
<dbReference type="Proteomes" id="UP000036834">
    <property type="component" value="Unassembled WGS sequence"/>
</dbReference>